<dbReference type="AlphaFoldDB" id="A0A6J0SHB5"/>
<organism evidence="2 3">
    <name type="scientific">Pogona vitticeps</name>
    <name type="common">central bearded dragon</name>
    <dbReference type="NCBI Taxonomy" id="103695"/>
    <lineage>
        <taxon>Eukaryota</taxon>
        <taxon>Metazoa</taxon>
        <taxon>Chordata</taxon>
        <taxon>Craniata</taxon>
        <taxon>Vertebrata</taxon>
        <taxon>Euteleostomi</taxon>
        <taxon>Lepidosauria</taxon>
        <taxon>Squamata</taxon>
        <taxon>Bifurcata</taxon>
        <taxon>Unidentata</taxon>
        <taxon>Episquamata</taxon>
        <taxon>Toxicofera</taxon>
        <taxon>Iguania</taxon>
        <taxon>Acrodonta</taxon>
        <taxon>Agamidae</taxon>
        <taxon>Amphibolurinae</taxon>
        <taxon>Pogona</taxon>
    </lineage>
</organism>
<dbReference type="GO" id="GO:0016746">
    <property type="term" value="F:acyltransferase activity"/>
    <property type="evidence" value="ECO:0007669"/>
    <property type="project" value="InterPro"/>
</dbReference>
<gene>
    <name evidence="3" type="primary">LOC110070847</name>
</gene>
<dbReference type="GeneID" id="110070847"/>
<dbReference type="CDD" id="cd07987">
    <property type="entry name" value="LPLAT_MGAT-like"/>
    <property type="match status" value="1"/>
</dbReference>
<dbReference type="InterPro" id="IPR002123">
    <property type="entry name" value="Plipid/glycerol_acylTrfase"/>
</dbReference>
<name>A0A6J0SHB5_9SAUR</name>
<sequence>MEHLPEGPGIIVFYHGTFHIDYFFLLSRLYLQRGKLCILVADKALFYVPGLKPLLQVMAGIPGSKAECVEMLKKGCLLGIAPGGAREAFFSDENYNLLWGKRKGFAQLALEAKVPIIPMFTKNIKEVCRGYGRTRLSRWLYEKTRFISTPMYGYFPVKLCTYLGEPIPYDPNTTAEELAEKTKVAIENLRDQYQKVPGNILRAVSERFGKHNKD</sequence>
<reference evidence="3" key="1">
    <citation type="submission" date="2025-08" db="UniProtKB">
        <authorList>
            <consortium name="RefSeq"/>
        </authorList>
    </citation>
    <scope>IDENTIFICATION</scope>
</reference>
<keyword evidence="2" id="KW-1185">Reference proteome</keyword>
<dbReference type="Proteomes" id="UP001652642">
    <property type="component" value="Chromosome 4"/>
</dbReference>
<evidence type="ECO:0000313" key="2">
    <source>
        <dbReference type="Proteomes" id="UP001652642"/>
    </source>
</evidence>
<accession>A0A6J0SHB5</accession>
<dbReference type="PANTHER" id="PTHR22753">
    <property type="entry name" value="TRANSMEMBRANE PROTEIN 68"/>
    <property type="match status" value="1"/>
</dbReference>
<protein>
    <submittedName>
        <fullName evidence="3">DGAT1/2-independent enzyme synthesizing storage lipids-like</fullName>
    </submittedName>
</protein>
<feature type="domain" description="Phospholipid/glycerol acyltransferase" evidence="1">
    <location>
        <begin position="9"/>
        <end position="124"/>
    </location>
</feature>
<dbReference type="PANTHER" id="PTHR22753:SF23">
    <property type="entry name" value="TRANSMEMBRANE PROTEIN 68"/>
    <property type="match status" value="1"/>
</dbReference>
<evidence type="ECO:0000313" key="3">
    <source>
        <dbReference type="RefSeq" id="XP_020634233.2"/>
    </source>
</evidence>
<dbReference type="RefSeq" id="XP_020634233.2">
    <property type="nucleotide sequence ID" value="XM_020778574.2"/>
</dbReference>
<dbReference type="SMART" id="SM00563">
    <property type="entry name" value="PlsC"/>
    <property type="match status" value="1"/>
</dbReference>
<dbReference type="GO" id="GO:0016020">
    <property type="term" value="C:membrane"/>
    <property type="evidence" value="ECO:0007669"/>
    <property type="project" value="TreeGrafter"/>
</dbReference>
<evidence type="ECO:0000259" key="1">
    <source>
        <dbReference type="SMART" id="SM00563"/>
    </source>
</evidence>
<dbReference type="OrthoDB" id="44277at2759"/>
<dbReference type="InParanoid" id="A0A6J0SHB5"/>
<dbReference type="SUPFAM" id="SSF69593">
    <property type="entry name" value="Glycerol-3-phosphate (1)-acyltransferase"/>
    <property type="match status" value="1"/>
</dbReference>
<proteinExistence type="predicted"/>
<dbReference type="Pfam" id="PF01553">
    <property type="entry name" value="Acyltransferase"/>
    <property type="match status" value="1"/>
</dbReference>
<dbReference type="KEGG" id="pvt:110070847"/>